<evidence type="ECO:0000256" key="5">
    <source>
        <dbReference type="ARBA" id="ARBA00023284"/>
    </source>
</evidence>
<evidence type="ECO:0000259" key="10">
    <source>
        <dbReference type="PROSITE" id="PS51352"/>
    </source>
</evidence>
<feature type="site" description="Deprotonates C-terminal active site Cys" evidence="8">
    <location>
        <position position="25"/>
    </location>
</feature>
<dbReference type="GO" id="GO:0045454">
    <property type="term" value="P:cell redox homeostasis"/>
    <property type="evidence" value="ECO:0007669"/>
    <property type="project" value="TreeGrafter"/>
</dbReference>
<dbReference type="Gene3D" id="3.40.30.10">
    <property type="entry name" value="Glutaredoxin"/>
    <property type="match status" value="1"/>
</dbReference>
<dbReference type="PROSITE" id="PS00194">
    <property type="entry name" value="THIOREDOXIN_1"/>
    <property type="match status" value="1"/>
</dbReference>
<evidence type="ECO:0000256" key="6">
    <source>
        <dbReference type="NCBIfam" id="TIGR01068"/>
    </source>
</evidence>
<comment type="similarity">
    <text evidence="1 7">Belongs to the thioredoxin family.</text>
</comment>
<reference evidence="11 12" key="1">
    <citation type="submission" date="2020-02" db="EMBL/GenBank/DDBJ databases">
        <authorList>
            <person name="Li X.-J."/>
            <person name="Han X.-M."/>
        </authorList>
    </citation>
    <scope>NUCLEOTIDE SEQUENCE [LARGE SCALE GENOMIC DNA]</scope>
    <source>
        <strain evidence="11 12">CCTCC AB 2017055</strain>
    </source>
</reference>
<evidence type="ECO:0000256" key="2">
    <source>
        <dbReference type="ARBA" id="ARBA00022448"/>
    </source>
</evidence>
<dbReference type="FunFam" id="3.40.30.10:FF:000001">
    <property type="entry name" value="Thioredoxin"/>
    <property type="match status" value="1"/>
</dbReference>
<dbReference type="Proteomes" id="UP000475214">
    <property type="component" value="Unassembled WGS sequence"/>
</dbReference>
<evidence type="ECO:0000256" key="9">
    <source>
        <dbReference type="PIRSR" id="PIRSR000077-4"/>
    </source>
</evidence>
<dbReference type="PANTHER" id="PTHR45663:SF11">
    <property type="entry name" value="GEO12009P1"/>
    <property type="match status" value="1"/>
</dbReference>
<dbReference type="InterPro" id="IPR036249">
    <property type="entry name" value="Thioredoxin-like_sf"/>
</dbReference>
<dbReference type="RefSeq" id="WP_163736137.1">
    <property type="nucleotide sequence ID" value="NZ_JAAGOA010000005.1"/>
</dbReference>
<evidence type="ECO:0000256" key="1">
    <source>
        <dbReference type="ARBA" id="ARBA00008987"/>
    </source>
</evidence>
<comment type="caution">
    <text evidence="11">The sequence shown here is derived from an EMBL/GenBank/DDBJ whole genome shotgun (WGS) entry which is preliminary data.</text>
</comment>
<dbReference type="SUPFAM" id="SSF52833">
    <property type="entry name" value="Thioredoxin-like"/>
    <property type="match status" value="1"/>
</dbReference>
<keyword evidence="3" id="KW-0249">Electron transport</keyword>
<name>A0A6L9S5X7_9ACTN</name>
<feature type="domain" description="Thioredoxin" evidence="10">
    <location>
        <begin position="1"/>
        <end position="107"/>
    </location>
</feature>
<sequence>MPTRAVDANTFDDEVLRNERPVLVDFWAEWCGPCRALGPVLDQLADSLHDRLDVVKVNVDSAPQLAARYRVTSLPVLKIFRGGAVVHTITGAQPRAAIEEELAAHLG</sequence>
<feature type="disulfide bond" description="Redox-active" evidence="9">
    <location>
        <begin position="31"/>
        <end position="34"/>
    </location>
</feature>
<keyword evidence="2" id="KW-0813">Transport</keyword>
<feature type="site" description="Contributes to redox potential value" evidence="8">
    <location>
        <position position="33"/>
    </location>
</feature>
<dbReference type="NCBIfam" id="TIGR01068">
    <property type="entry name" value="thioredoxin"/>
    <property type="match status" value="1"/>
</dbReference>
<dbReference type="PIRSF" id="PIRSF000077">
    <property type="entry name" value="Thioredoxin"/>
    <property type="match status" value="1"/>
</dbReference>
<evidence type="ECO:0000256" key="7">
    <source>
        <dbReference type="PIRNR" id="PIRNR000077"/>
    </source>
</evidence>
<proteinExistence type="inferred from homology"/>
<gene>
    <name evidence="11" type="primary">trxA</name>
    <name evidence="11" type="ORF">G1H10_09720</name>
</gene>
<evidence type="ECO:0000256" key="4">
    <source>
        <dbReference type="ARBA" id="ARBA00023157"/>
    </source>
</evidence>
<feature type="active site" description="Nucleophile" evidence="8">
    <location>
        <position position="31"/>
    </location>
</feature>
<dbReference type="PROSITE" id="PS51352">
    <property type="entry name" value="THIOREDOXIN_2"/>
    <property type="match status" value="1"/>
</dbReference>
<keyword evidence="5 9" id="KW-0676">Redox-active center</keyword>
<dbReference type="InterPro" id="IPR013766">
    <property type="entry name" value="Thioredoxin_domain"/>
</dbReference>
<organism evidence="11 12">
    <name type="scientific">Phytoactinopolyspora halotolerans</name>
    <dbReference type="NCBI Taxonomy" id="1981512"/>
    <lineage>
        <taxon>Bacteria</taxon>
        <taxon>Bacillati</taxon>
        <taxon>Actinomycetota</taxon>
        <taxon>Actinomycetes</taxon>
        <taxon>Jiangellales</taxon>
        <taxon>Jiangellaceae</taxon>
        <taxon>Phytoactinopolyspora</taxon>
    </lineage>
</organism>
<evidence type="ECO:0000256" key="8">
    <source>
        <dbReference type="PIRSR" id="PIRSR000077-1"/>
    </source>
</evidence>
<protein>
    <recommendedName>
        <fullName evidence="6 7">Thioredoxin</fullName>
    </recommendedName>
</protein>
<evidence type="ECO:0000313" key="12">
    <source>
        <dbReference type="Proteomes" id="UP000475214"/>
    </source>
</evidence>
<accession>A0A6L9S5X7</accession>
<dbReference type="EMBL" id="JAAGOA010000005">
    <property type="protein sequence ID" value="NEE00447.1"/>
    <property type="molecule type" value="Genomic_DNA"/>
</dbReference>
<dbReference type="PANTHER" id="PTHR45663">
    <property type="entry name" value="GEO12009P1"/>
    <property type="match status" value="1"/>
</dbReference>
<dbReference type="PRINTS" id="PR00421">
    <property type="entry name" value="THIOREDOXIN"/>
</dbReference>
<evidence type="ECO:0000256" key="3">
    <source>
        <dbReference type="ARBA" id="ARBA00022982"/>
    </source>
</evidence>
<keyword evidence="4 9" id="KW-1015">Disulfide bond</keyword>
<dbReference type="Pfam" id="PF00085">
    <property type="entry name" value="Thioredoxin"/>
    <property type="match status" value="1"/>
</dbReference>
<feature type="site" description="Contributes to redox potential value" evidence="8">
    <location>
        <position position="32"/>
    </location>
</feature>
<keyword evidence="12" id="KW-1185">Reference proteome</keyword>
<dbReference type="GO" id="GO:0015035">
    <property type="term" value="F:protein-disulfide reductase activity"/>
    <property type="evidence" value="ECO:0007669"/>
    <property type="project" value="UniProtKB-UniRule"/>
</dbReference>
<dbReference type="GO" id="GO:0005829">
    <property type="term" value="C:cytosol"/>
    <property type="evidence" value="ECO:0007669"/>
    <property type="project" value="TreeGrafter"/>
</dbReference>
<dbReference type="AlphaFoldDB" id="A0A6L9S5X7"/>
<dbReference type="CDD" id="cd02947">
    <property type="entry name" value="TRX_family"/>
    <property type="match status" value="1"/>
</dbReference>
<evidence type="ECO:0000313" key="11">
    <source>
        <dbReference type="EMBL" id="NEE00447.1"/>
    </source>
</evidence>
<dbReference type="InterPro" id="IPR005746">
    <property type="entry name" value="Thioredoxin"/>
</dbReference>
<feature type="active site" description="Nucleophile" evidence="8">
    <location>
        <position position="34"/>
    </location>
</feature>
<dbReference type="InterPro" id="IPR017937">
    <property type="entry name" value="Thioredoxin_CS"/>
</dbReference>